<dbReference type="EMBL" id="JSZA02000421">
    <property type="protein sequence ID" value="TGN99672.1"/>
    <property type="molecule type" value="Genomic_DNA"/>
</dbReference>
<accession>A0A4E0QUS3</accession>
<feature type="non-terminal residue" evidence="1">
    <location>
        <position position="1"/>
    </location>
</feature>
<organism evidence="1 2">
    <name type="scientific">Candidatus Thiomargarita nelsonii</name>
    <dbReference type="NCBI Taxonomy" id="1003181"/>
    <lineage>
        <taxon>Bacteria</taxon>
        <taxon>Pseudomonadati</taxon>
        <taxon>Pseudomonadota</taxon>
        <taxon>Gammaproteobacteria</taxon>
        <taxon>Thiotrichales</taxon>
        <taxon>Thiotrichaceae</taxon>
        <taxon>Thiomargarita</taxon>
    </lineage>
</organism>
<evidence type="ECO:0000313" key="2">
    <source>
        <dbReference type="Proteomes" id="UP000030428"/>
    </source>
</evidence>
<dbReference type="InterPro" id="IPR027417">
    <property type="entry name" value="P-loop_NTPase"/>
</dbReference>
<comment type="caution">
    <text evidence="1">The sequence shown here is derived from an EMBL/GenBank/DDBJ whole genome shotgun (WGS) entry which is preliminary data.</text>
</comment>
<dbReference type="Proteomes" id="UP000030428">
    <property type="component" value="Unassembled WGS sequence"/>
</dbReference>
<gene>
    <name evidence="1" type="ORF">PN36_35165</name>
</gene>
<evidence type="ECO:0008006" key="3">
    <source>
        <dbReference type="Google" id="ProtNLM"/>
    </source>
</evidence>
<evidence type="ECO:0000313" key="1">
    <source>
        <dbReference type="EMBL" id="TGN99672.1"/>
    </source>
</evidence>
<reference evidence="1 2" key="1">
    <citation type="journal article" date="2016" name="Front. Microbiol.">
        <title>Single-Cell (Meta-)Genomics of a Dimorphic Candidatus Thiomargarita nelsonii Reveals Genomic Plasticity.</title>
        <authorList>
            <person name="Flood B.E."/>
            <person name="Fliss P."/>
            <person name="Jones D.S."/>
            <person name="Dick G.J."/>
            <person name="Jain S."/>
            <person name="Kaster A.K."/>
            <person name="Winkel M."/>
            <person name="Mussmann M."/>
            <person name="Bailey J."/>
        </authorList>
    </citation>
    <scope>NUCLEOTIDE SEQUENCE [LARGE SCALE GENOMIC DNA]</scope>
    <source>
        <strain evidence="1">Hydrate Ridge</strain>
    </source>
</reference>
<sequence length="482" mass="55696">NKRYFILHAPRQTGKTTLMLQLMEHLNQESKYIALYVNVEAAQPLRNDIEAVNELIISEFEIAARIYLEKNLRPQEDCFKIRSMQGGISHFLSSWCLQLPKPLVVFMDEVDALIGDGLISVLRQLRGGYTKRPRAFPHALCLIGLRDIRDYRIYSDASKRHIVGGSAFNIKDKSIRLNDFTYEQVKELYAVHSKATKQKFTHPALQHIFELTVGQPWLVNALGRELCFDDQAIDWKQTVNKADVEQAAEILIARRDVHLDQLADKLTEPRVARIIESILVGEENVEDFLNEDQQYLIDLGLIRKGTIGLEIANPIYREIIPRELTATRQEMLGINPQWYVKSDGQLDIDKVLETYIEFYKEHSELITKRRTYTEAAHHLLFMAWLQRIVNGGGRISREYAAGLGRLDLCIDFAGERFAFELKLKSKKALNDGKKQLVDYLQRLSLESGWLVIFSRKAVDNWDEVGKREWVEEGGKRIEVIWL</sequence>
<protein>
    <recommendedName>
        <fullName evidence="3">ATP-binding protein</fullName>
    </recommendedName>
</protein>
<keyword evidence="2" id="KW-1185">Reference proteome</keyword>
<proteinExistence type="predicted"/>
<dbReference type="Pfam" id="PF14516">
    <property type="entry name" value="AAA_35"/>
    <property type="match status" value="1"/>
</dbReference>
<dbReference type="SUPFAM" id="SSF52540">
    <property type="entry name" value="P-loop containing nucleoside triphosphate hydrolases"/>
    <property type="match status" value="1"/>
</dbReference>
<dbReference type="AlphaFoldDB" id="A0A4E0QUS3"/>
<name>A0A4E0QUS3_9GAMM</name>
<dbReference type="Gene3D" id="3.40.50.300">
    <property type="entry name" value="P-loop containing nucleotide triphosphate hydrolases"/>
    <property type="match status" value="1"/>
</dbReference>